<gene>
    <name evidence="9" type="ORF">GCM10022236_14420</name>
</gene>
<evidence type="ECO:0000256" key="4">
    <source>
        <dbReference type="ARBA" id="ARBA00022801"/>
    </source>
</evidence>
<accession>A0ABP6ZLM2</accession>
<dbReference type="EMBL" id="BAABAB010000009">
    <property type="protein sequence ID" value="GAA3613621.1"/>
    <property type="molecule type" value="Genomic_DNA"/>
</dbReference>
<dbReference type="RefSeq" id="WP_344802848.1">
    <property type="nucleotide sequence ID" value="NZ_BAABAB010000009.1"/>
</dbReference>
<dbReference type="Gene3D" id="3.20.20.80">
    <property type="entry name" value="Glycosidases"/>
    <property type="match status" value="1"/>
</dbReference>
<comment type="similarity">
    <text evidence="2">Belongs to the glycosyl hydrolase 20 family.</text>
</comment>
<dbReference type="Pfam" id="PF02838">
    <property type="entry name" value="Glyco_hydro_20b"/>
    <property type="match status" value="1"/>
</dbReference>
<name>A0ABP6ZLM2_9ACTN</name>
<comment type="catalytic activity">
    <reaction evidence="1">
        <text>Hydrolysis of terminal non-reducing N-acetyl-D-hexosamine residues in N-acetyl-beta-D-hexosaminides.</text>
        <dbReference type="EC" id="3.2.1.52"/>
    </reaction>
</comment>
<dbReference type="InterPro" id="IPR025705">
    <property type="entry name" value="Beta_hexosaminidase_sua/sub"/>
</dbReference>
<dbReference type="PRINTS" id="PR00738">
    <property type="entry name" value="GLHYDRLASE20"/>
</dbReference>
<dbReference type="Proteomes" id="UP001501490">
    <property type="component" value="Unassembled WGS sequence"/>
</dbReference>
<evidence type="ECO:0000313" key="9">
    <source>
        <dbReference type="EMBL" id="GAA3613621.1"/>
    </source>
</evidence>
<sequence length="524" mass="57734">MLLPKPSAVRATAGSFTFAEDDQIAGPADLAAIVRRLLGPGSGLDLPLAADGRIAVGLDAALPAEGYRLSVTPERIEIFAADPGAVGWAVQTLRQLLPAAALLPGSRVRPLTLPAVQIEDRPCFGWRGMHLDTGRHFVPLSDLFRFVDLLALHKFNVFHLHLTDDQGWRFESRRFPRLQEIGSWRRETRRPAEQHGDGTPHGGFYRQDQLRALVGYAAERGVTIVPELEFPGHVSALLAAYPEFGNHPETGYEPATTFGVFEEVLSLDDETMAMVFALYSELLDVFPSRYVHIGGDECPSAEWLASPRAAELAAERGLDGPGHLQRWFTDQLRGWLAERGRIAVGWDEIAEDGPVPGAVAMAWRGAAHGVRAAEHGMDVVMAPTRRTYLDYYPSDRDDEPYRIGGLVTTPTVYAFDPLDGVPAEVSGHVLGVQGQLWTEYQPTPRDLDYTAFPRACALAEVAWSDPTGRSWEEFGPRLAAHLERLDMLGVGFRPEEGPRPWQRGGTGHRRRLAEQQDPSPEQPG</sequence>
<dbReference type="SUPFAM" id="SSF51445">
    <property type="entry name" value="(Trans)glycosidases"/>
    <property type="match status" value="1"/>
</dbReference>
<dbReference type="Pfam" id="PF00728">
    <property type="entry name" value="Glyco_hydro_20"/>
    <property type="match status" value="1"/>
</dbReference>
<dbReference type="InterPro" id="IPR017853">
    <property type="entry name" value="GH"/>
</dbReference>
<comment type="caution">
    <text evidence="9">The sequence shown here is derived from an EMBL/GenBank/DDBJ whole genome shotgun (WGS) entry which is preliminary data.</text>
</comment>
<evidence type="ECO:0000256" key="2">
    <source>
        <dbReference type="ARBA" id="ARBA00006285"/>
    </source>
</evidence>
<evidence type="ECO:0000259" key="8">
    <source>
        <dbReference type="Pfam" id="PF02838"/>
    </source>
</evidence>
<dbReference type="InterPro" id="IPR015883">
    <property type="entry name" value="Glyco_hydro_20_cat"/>
</dbReference>
<dbReference type="Gene3D" id="3.30.379.10">
    <property type="entry name" value="Chitobiase/beta-hexosaminidase domain 2-like"/>
    <property type="match status" value="1"/>
</dbReference>
<evidence type="ECO:0000313" key="10">
    <source>
        <dbReference type="Proteomes" id="UP001501490"/>
    </source>
</evidence>
<keyword evidence="10" id="KW-1185">Reference proteome</keyword>
<evidence type="ECO:0000259" key="7">
    <source>
        <dbReference type="Pfam" id="PF00728"/>
    </source>
</evidence>
<dbReference type="CDD" id="cd06563">
    <property type="entry name" value="GH20_chitobiase-like"/>
    <property type="match status" value="1"/>
</dbReference>
<dbReference type="PANTHER" id="PTHR22600:SF57">
    <property type="entry name" value="BETA-N-ACETYLHEXOSAMINIDASE"/>
    <property type="match status" value="1"/>
</dbReference>
<dbReference type="InterPro" id="IPR015882">
    <property type="entry name" value="HEX_bac_N"/>
</dbReference>
<proteinExistence type="inferred from homology"/>
<evidence type="ECO:0000256" key="1">
    <source>
        <dbReference type="ARBA" id="ARBA00001231"/>
    </source>
</evidence>
<keyword evidence="4" id="KW-0378">Hydrolase</keyword>
<evidence type="ECO:0000256" key="5">
    <source>
        <dbReference type="ARBA" id="ARBA00023295"/>
    </source>
</evidence>
<dbReference type="PANTHER" id="PTHR22600">
    <property type="entry name" value="BETA-HEXOSAMINIDASE"/>
    <property type="match status" value="1"/>
</dbReference>
<evidence type="ECO:0000256" key="3">
    <source>
        <dbReference type="ARBA" id="ARBA00012663"/>
    </source>
</evidence>
<protein>
    <recommendedName>
        <fullName evidence="3">beta-N-acetylhexosaminidase</fullName>
        <ecNumber evidence="3">3.2.1.52</ecNumber>
    </recommendedName>
</protein>
<organism evidence="9 10">
    <name type="scientific">Microlunatus ginsengisoli</name>
    <dbReference type="NCBI Taxonomy" id="363863"/>
    <lineage>
        <taxon>Bacteria</taxon>
        <taxon>Bacillati</taxon>
        <taxon>Actinomycetota</taxon>
        <taxon>Actinomycetes</taxon>
        <taxon>Propionibacteriales</taxon>
        <taxon>Propionibacteriaceae</taxon>
        <taxon>Microlunatus</taxon>
    </lineage>
</organism>
<dbReference type="SUPFAM" id="SSF55545">
    <property type="entry name" value="beta-N-acetylhexosaminidase-like domain"/>
    <property type="match status" value="1"/>
</dbReference>
<dbReference type="EC" id="3.2.1.52" evidence="3"/>
<reference evidence="10" key="1">
    <citation type="journal article" date="2019" name="Int. J. Syst. Evol. Microbiol.">
        <title>The Global Catalogue of Microorganisms (GCM) 10K type strain sequencing project: providing services to taxonomists for standard genome sequencing and annotation.</title>
        <authorList>
            <consortium name="The Broad Institute Genomics Platform"/>
            <consortium name="The Broad Institute Genome Sequencing Center for Infectious Disease"/>
            <person name="Wu L."/>
            <person name="Ma J."/>
        </authorList>
    </citation>
    <scope>NUCLEOTIDE SEQUENCE [LARGE SCALE GENOMIC DNA]</scope>
    <source>
        <strain evidence="10">JCM 16929</strain>
    </source>
</reference>
<feature type="domain" description="Glycoside hydrolase family 20 catalytic" evidence="7">
    <location>
        <begin position="124"/>
        <end position="465"/>
    </location>
</feature>
<feature type="region of interest" description="Disordered" evidence="6">
    <location>
        <begin position="491"/>
        <end position="524"/>
    </location>
</feature>
<evidence type="ECO:0000256" key="6">
    <source>
        <dbReference type="SAM" id="MobiDB-lite"/>
    </source>
</evidence>
<dbReference type="InterPro" id="IPR029018">
    <property type="entry name" value="Hex-like_dom2"/>
</dbReference>
<keyword evidence="5" id="KW-0326">Glycosidase</keyword>
<feature type="domain" description="Beta-hexosaminidase bacterial type N-terminal" evidence="8">
    <location>
        <begin position="2"/>
        <end position="120"/>
    </location>
</feature>